<dbReference type="AlphaFoldDB" id="A0A6V7RE84"/>
<feature type="active site" description="Schiff-base intermediate with acetaldehyde" evidence="7">
    <location>
        <position position="152"/>
    </location>
</feature>
<dbReference type="HAMAP" id="MF_00114">
    <property type="entry name" value="DeoC_type1"/>
    <property type="match status" value="1"/>
</dbReference>
<dbReference type="GO" id="GO:0016052">
    <property type="term" value="P:carbohydrate catabolic process"/>
    <property type="evidence" value="ECO:0007669"/>
    <property type="project" value="TreeGrafter"/>
</dbReference>
<dbReference type="InterPro" id="IPR028581">
    <property type="entry name" value="DeoC_typeI"/>
</dbReference>
<accession>A0A6V7RE84</accession>
<dbReference type="EC" id="4.1.2.4" evidence="7"/>
<dbReference type="SMART" id="SM01133">
    <property type="entry name" value="DeoC"/>
    <property type="match status" value="1"/>
</dbReference>
<dbReference type="InterPro" id="IPR002915">
    <property type="entry name" value="DeoC/FbaB/LacD_aldolase"/>
</dbReference>
<evidence type="ECO:0000313" key="8">
    <source>
        <dbReference type="EMBL" id="CAD2076111.1"/>
    </source>
</evidence>
<dbReference type="PANTHER" id="PTHR10889">
    <property type="entry name" value="DEOXYRIBOSE-PHOSPHATE ALDOLASE"/>
    <property type="match status" value="1"/>
</dbReference>
<dbReference type="EMBL" id="CAJEWB010000010">
    <property type="protein sequence ID" value="CAD2076111.1"/>
    <property type="molecule type" value="Genomic_DNA"/>
</dbReference>
<protein>
    <recommendedName>
        <fullName evidence="7">Deoxyribose-phosphate aldolase</fullName>
        <shortName evidence="7">DERA</shortName>
        <ecNumber evidence="7">4.1.2.4</ecNumber>
    </recommendedName>
    <alternativeName>
        <fullName evidence="7">2-deoxy-D-ribose 5-phosphate aldolase</fullName>
    </alternativeName>
    <alternativeName>
        <fullName evidence="7">Phosphodeoxyriboaldolase</fullName>
        <shortName evidence="7">Deoxyriboaldolase</shortName>
    </alternativeName>
</protein>
<comment type="pathway">
    <text evidence="7">Carbohydrate degradation; 2-deoxy-D-ribose 1-phosphate degradation; D-glyceraldehyde 3-phosphate and acetaldehyde from 2-deoxy-alpha-D-ribose 1-phosphate: step 2/2.</text>
</comment>
<dbReference type="FunFam" id="3.20.20.70:FF:000044">
    <property type="entry name" value="Deoxyribose-phosphate aldolase"/>
    <property type="match status" value="1"/>
</dbReference>
<comment type="subcellular location">
    <subcellularLocation>
        <location evidence="7">Cytoplasm</location>
    </subcellularLocation>
</comment>
<evidence type="ECO:0000256" key="1">
    <source>
        <dbReference type="ARBA" id="ARBA00010936"/>
    </source>
</evidence>
<name>A0A6V7RE84_9BACL</name>
<evidence type="ECO:0000256" key="7">
    <source>
        <dbReference type="HAMAP-Rule" id="MF_00114"/>
    </source>
</evidence>
<comment type="function">
    <text evidence="6 7">Catalyzes a reversible aldol reaction between acetaldehyde and D-glyceraldehyde 3-phosphate to generate 2-deoxy-D-ribose 5-phosphate.</text>
</comment>
<evidence type="ECO:0000256" key="5">
    <source>
        <dbReference type="ARBA" id="ARBA00048791"/>
    </source>
</evidence>
<gene>
    <name evidence="8" type="primary">deoC1</name>
    <name evidence="7" type="synonym">deoC</name>
    <name evidence="8" type="ORF">JEOPIN946_01179</name>
</gene>
<dbReference type="GO" id="GO:0009264">
    <property type="term" value="P:deoxyribonucleotide catabolic process"/>
    <property type="evidence" value="ECO:0007669"/>
    <property type="project" value="UniProtKB-UniRule"/>
</dbReference>
<reference evidence="8 9" key="1">
    <citation type="submission" date="2020-07" db="EMBL/GenBank/DDBJ databases">
        <authorList>
            <person name="Criscuolo A."/>
        </authorList>
    </citation>
    <scope>NUCLEOTIDE SEQUENCE [LARGE SCALE GENOMIC DNA]</scope>
    <source>
        <strain evidence="8">CIP107946</strain>
    </source>
</reference>
<proteinExistence type="inferred from homology"/>
<feature type="active site" description="Proton donor/acceptor" evidence="7">
    <location>
        <position position="89"/>
    </location>
</feature>
<comment type="similarity">
    <text evidence="1 7">Belongs to the DeoC/FbaB aldolase family. DeoC type 1 subfamily.</text>
</comment>
<comment type="caution">
    <text evidence="8">The sequence shown here is derived from an EMBL/GenBank/DDBJ whole genome shotgun (WGS) entry which is preliminary data.</text>
</comment>
<dbReference type="Gene3D" id="3.20.20.70">
    <property type="entry name" value="Aldolase class I"/>
    <property type="match status" value="1"/>
</dbReference>
<keyword evidence="4 7" id="KW-0704">Schiff base</keyword>
<sequence>MKLANYIDHTLLKPEATQDDIFKLCEEAKEHNFFSVCVNPTWVKTCADILKDSNTKVCTVIGFPLGASTSETKAFETVNAIQNGADEIDMVINIGALKSGNFDLVYNDIKAVCDAADTEALVKVIIESAMLDSDEIIKVCELSKEAGADYVKTSTGFNGGGATIEAVALMRMTVGEDLGVKASGGIRSYEDAIEMIEKGATRLGASSGVKIVNHEVSDSNY</sequence>
<evidence type="ECO:0000313" key="9">
    <source>
        <dbReference type="Proteomes" id="UP000588186"/>
    </source>
</evidence>
<dbReference type="PANTHER" id="PTHR10889:SF1">
    <property type="entry name" value="DEOXYRIBOSE-PHOSPHATE ALDOLASE"/>
    <property type="match status" value="1"/>
</dbReference>
<dbReference type="InterPro" id="IPR013785">
    <property type="entry name" value="Aldolase_TIM"/>
</dbReference>
<dbReference type="InterPro" id="IPR011343">
    <property type="entry name" value="DeoC"/>
</dbReference>
<dbReference type="RefSeq" id="WP_186077716.1">
    <property type="nucleotide sequence ID" value="NZ_CAJEWB010000010.1"/>
</dbReference>
<dbReference type="SUPFAM" id="SSF51569">
    <property type="entry name" value="Aldolase"/>
    <property type="match status" value="1"/>
</dbReference>
<feature type="active site" description="Proton donor/acceptor" evidence="7">
    <location>
        <position position="181"/>
    </location>
</feature>
<dbReference type="NCBIfam" id="TIGR00126">
    <property type="entry name" value="deoC"/>
    <property type="match status" value="1"/>
</dbReference>
<comment type="catalytic activity">
    <reaction evidence="5 7">
        <text>2-deoxy-D-ribose 5-phosphate = D-glyceraldehyde 3-phosphate + acetaldehyde</text>
        <dbReference type="Rhea" id="RHEA:12821"/>
        <dbReference type="ChEBI" id="CHEBI:15343"/>
        <dbReference type="ChEBI" id="CHEBI:59776"/>
        <dbReference type="ChEBI" id="CHEBI:62877"/>
        <dbReference type="EC" id="4.1.2.4"/>
    </reaction>
</comment>
<dbReference type="Pfam" id="PF01791">
    <property type="entry name" value="DeoC"/>
    <property type="match status" value="1"/>
</dbReference>
<evidence type="ECO:0000256" key="4">
    <source>
        <dbReference type="ARBA" id="ARBA00023270"/>
    </source>
</evidence>
<organism evidence="8 9">
    <name type="scientific">Phocicoccus pinnipedialis</name>
    <dbReference type="NCBI Taxonomy" id="110845"/>
    <lineage>
        <taxon>Bacteria</taxon>
        <taxon>Bacillati</taxon>
        <taxon>Bacillota</taxon>
        <taxon>Bacilli</taxon>
        <taxon>Bacillales</taxon>
        <taxon>Salinicoccaceae</taxon>
        <taxon>Phocicoccus</taxon>
    </lineage>
</organism>
<dbReference type="UniPathway" id="UPA00002">
    <property type="reaction ID" value="UER00468"/>
</dbReference>
<dbReference type="CDD" id="cd00959">
    <property type="entry name" value="DeoC"/>
    <property type="match status" value="1"/>
</dbReference>
<evidence type="ECO:0000256" key="3">
    <source>
        <dbReference type="ARBA" id="ARBA00023239"/>
    </source>
</evidence>
<dbReference type="GO" id="GO:0006018">
    <property type="term" value="P:2-deoxyribose 1-phosphate catabolic process"/>
    <property type="evidence" value="ECO:0007669"/>
    <property type="project" value="UniProtKB-UniRule"/>
</dbReference>
<dbReference type="Proteomes" id="UP000588186">
    <property type="component" value="Unassembled WGS sequence"/>
</dbReference>
<evidence type="ECO:0000256" key="6">
    <source>
        <dbReference type="ARBA" id="ARBA00056337"/>
    </source>
</evidence>
<dbReference type="PIRSF" id="PIRSF001357">
    <property type="entry name" value="DeoC"/>
    <property type="match status" value="1"/>
</dbReference>
<keyword evidence="3 7" id="KW-0456">Lyase</keyword>
<dbReference type="GO" id="GO:0005737">
    <property type="term" value="C:cytoplasm"/>
    <property type="evidence" value="ECO:0007669"/>
    <property type="project" value="UniProtKB-SubCell"/>
</dbReference>
<keyword evidence="9" id="KW-1185">Reference proteome</keyword>
<evidence type="ECO:0000256" key="2">
    <source>
        <dbReference type="ARBA" id="ARBA00022490"/>
    </source>
</evidence>
<dbReference type="GO" id="GO:0004139">
    <property type="term" value="F:deoxyribose-phosphate aldolase activity"/>
    <property type="evidence" value="ECO:0007669"/>
    <property type="project" value="UniProtKB-UniRule"/>
</dbReference>
<keyword evidence="2 7" id="KW-0963">Cytoplasm</keyword>